<dbReference type="Proteomes" id="UP000294664">
    <property type="component" value="Unassembled WGS sequence"/>
</dbReference>
<keyword evidence="3" id="KW-1185">Reference proteome</keyword>
<dbReference type="PANTHER" id="PTHR48207">
    <property type="entry name" value="SUCCINATE--HYDROXYMETHYLGLUTARATE COA-TRANSFERASE"/>
    <property type="match status" value="1"/>
</dbReference>
<dbReference type="OrthoDB" id="9806585at2"/>
<dbReference type="InterPro" id="IPR003673">
    <property type="entry name" value="CoA-Trfase_fam_III"/>
</dbReference>
<keyword evidence="1 2" id="KW-0808">Transferase</keyword>
<reference evidence="2 3" key="1">
    <citation type="submission" date="2019-03" db="EMBL/GenBank/DDBJ databases">
        <title>Genomic Encyclopedia of Type Strains, Phase IV (KMG-IV): sequencing the most valuable type-strain genomes for metagenomic binning, comparative biology and taxonomic classification.</title>
        <authorList>
            <person name="Goeker M."/>
        </authorList>
    </citation>
    <scope>NUCLEOTIDE SEQUENCE [LARGE SCALE GENOMIC DNA]</scope>
    <source>
        <strain evidence="2 3">DSM 9035</strain>
    </source>
</reference>
<dbReference type="InterPro" id="IPR044855">
    <property type="entry name" value="CoA-Trfase_III_dom3_sf"/>
</dbReference>
<dbReference type="Pfam" id="PF02515">
    <property type="entry name" value="CoA_transf_3"/>
    <property type="match status" value="1"/>
</dbReference>
<evidence type="ECO:0000256" key="1">
    <source>
        <dbReference type="ARBA" id="ARBA00022679"/>
    </source>
</evidence>
<comment type="caution">
    <text evidence="2">The sequence shown here is derived from an EMBL/GenBank/DDBJ whole genome shotgun (WGS) entry which is preliminary data.</text>
</comment>
<dbReference type="InterPro" id="IPR050483">
    <property type="entry name" value="CoA-transferase_III_domain"/>
</dbReference>
<name>A0A4R3M208_9HYPH</name>
<proteinExistence type="predicted"/>
<dbReference type="GO" id="GO:0008410">
    <property type="term" value="F:CoA-transferase activity"/>
    <property type="evidence" value="ECO:0007669"/>
    <property type="project" value="TreeGrafter"/>
</dbReference>
<gene>
    <name evidence="2" type="ORF">EDC64_103333</name>
</gene>
<protein>
    <submittedName>
        <fullName evidence="2">Crotonobetainyl-CoA:carnitine CoA-transferase CaiB-like acyl-CoA transferase</fullName>
    </submittedName>
</protein>
<dbReference type="AlphaFoldDB" id="A0A4R3M208"/>
<dbReference type="EMBL" id="SMAI01000003">
    <property type="protein sequence ID" value="TCT06229.1"/>
    <property type="molecule type" value="Genomic_DNA"/>
</dbReference>
<dbReference type="PANTHER" id="PTHR48207:SF3">
    <property type="entry name" value="SUCCINATE--HYDROXYMETHYLGLUTARATE COA-TRANSFERASE"/>
    <property type="match status" value="1"/>
</dbReference>
<dbReference type="SUPFAM" id="SSF89796">
    <property type="entry name" value="CoA-transferase family III (CaiB/BaiF)"/>
    <property type="match status" value="1"/>
</dbReference>
<dbReference type="Gene3D" id="3.30.1540.10">
    <property type="entry name" value="formyl-coa transferase, domain 3"/>
    <property type="match status" value="1"/>
</dbReference>
<accession>A0A4R3M208</accession>
<evidence type="ECO:0000313" key="3">
    <source>
        <dbReference type="Proteomes" id="UP000294664"/>
    </source>
</evidence>
<dbReference type="Gene3D" id="3.40.50.10540">
    <property type="entry name" value="Crotonobetainyl-coa:carnitine coa-transferase, domain 1"/>
    <property type="match status" value="1"/>
</dbReference>
<evidence type="ECO:0000313" key="2">
    <source>
        <dbReference type="EMBL" id="TCT06229.1"/>
    </source>
</evidence>
<organism evidence="2 3">
    <name type="scientific">Aquabacter spiritensis</name>
    <dbReference type="NCBI Taxonomy" id="933073"/>
    <lineage>
        <taxon>Bacteria</taxon>
        <taxon>Pseudomonadati</taxon>
        <taxon>Pseudomonadota</taxon>
        <taxon>Alphaproteobacteria</taxon>
        <taxon>Hyphomicrobiales</taxon>
        <taxon>Xanthobacteraceae</taxon>
        <taxon>Aquabacter</taxon>
    </lineage>
</organism>
<dbReference type="RefSeq" id="WP_132030738.1">
    <property type="nucleotide sequence ID" value="NZ_SMAI01000003.1"/>
</dbReference>
<dbReference type="InterPro" id="IPR023606">
    <property type="entry name" value="CoA-Trfase_III_dom_1_sf"/>
</dbReference>
<sequence length="407" mass="44133">MNSVDLAIEPAVSPFKMLSGVRVVDLTTSIAGPYATMLLSDFGAEVVKVERPGGDDARQWGPPFLHGESLWFLSVNRNKLSVQLDYGSPEGRRVLSDLIDTADVVVTNQLPGVQRKLELDAQSLRAGRPRLIHASLTGFGLSGPNSSLPCYDLIAEGYSGVMDLTGTLDIEPQKVGSPAADMLAGADAAMAVLAALHRRNATGQGCALDISLTESMIRFMSPRIVTYMGSGEVPRRSGGKDSVIAIYQTFETADEPMTLGIGNDAIWKRLWRAFEKPEVAEDARYSDNAKRRAHREEIVAMIQAILSTRPRADWLALFAANKVPAGPIYRVDEVVEDPHFRDRGVFYEIDRDGEALPQVGLGITVDGVSQHAAAPPPRLGQHTEAVMRAILAYDETRIAELRAAGTI</sequence>